<dbReference type="PANTHER" id="PTHR30349">
    <property type="entry name" value="PHAGE INTEGRASE-RELATED"/>
    <property type="match status" value="1"/>
</dbReference>
<dbReference type="eggNOG" id="COG4974">
    <property type="taxonomic scope" value="Bacteria"/>
</dbReference>
<evidence type="ECO:0000256" key="1">
    <source>
        <dbReference type="ARBA" id="ARBA00022829"/>
    </source>
</evidence>
<feature type="domain" description="Core-binding (CB)" evidence="8">
    <location>
        <begin position="372"/>
        <end position="459"/>
    </location>
</feature>
<dbReference type="CDD" id="cd00799">
    <property type="entry name" value="INT_Cre_C"/>
    <property type="match status" value="1"/>
</dbReference>
<dbReference type="InterPro" id="IPR002104">
    <property type="entry name" value="Integrase_catalytic"/>
</dbReference>
<dbReference type="InterPro" id="IPR013762">
    <property type="entry name" value="Integrase-like_cat_sf"/>
</dbReference>
<dbReference type="InterPro" id="IPR004107">
    <property type="entry name" value="Integrase_SAM-like_N"/>
</dbReference>
<evidence type="ECO:0000256" key="5">
    <source>
        <dbReference type="PROSITE-ProRule" id="PRU01248"/>
    </source>
</evidence>
<dbReference type="GO" id="GO:0007059">
    <property type="term" value="P:chromosome segregation"/>
    <property type="evidence" value="ECO:0007669"/>
    <property type="project" value="UniProtKB-KW"/>
</dbReference>
<keyword evidence="4" id="KW-0233">DNA recombination</keyword>
<name>Q2S4W5_SALRD</name>
<dbReference type="InterPro" id="IPR011010">
    <property type="entry name" value="DNA_brk_join_enz"/>
</dbReference>
<dbReference type="SUPFAM" id="SSF47823">
    <property type="entry name" value="lambda integrase-like, N-terminal domain"/>
    <property type="match status" value="1"/>
</dbReference>
<dbReference type="GO" id="GO:0006310">
    <property type="term" value="P:DNA recombination"/>
    <property type="evidence" value="ECO:0007669"/>
    <property type="project" value="UniProtKB-KW"/>
</dbReference>
<dbReference type="GO" id="GO:0003677">
    <property type="term" value="F:DNA binding"/>
    <property type="evidence" value="ECO:0007669"/>
    <property type="project" value="UniProtKB-UniRule"/>
</dbReference>
<protein>
    <submittedName>
        <fullName evidence="9">Phage integrase, N-terminal SAM-like domain protein</fullName>
    </submittedName>
</protein>
<sequence>MRSLWVFYRTAPDTIVFFDDSPTARFSTVVAFYNHRTGGPMSFAQRDPIGELSLLTHIFIKYREPYVTDGQCRVIVQSKRPIMSSIEQYSQKPFYAHKGTDESSQDTETTEDIVVKEGKHFWIEFDPPEEPFTDTSRRVLRLVRNVEQHRQPGYCTFSKSLFVERNGNDIFKPYRLYPTHNFEDKYFSSAEVKESASLYDLSSLKKNEIRPTLERYEEALKAEVLTPLRNALIPCMVEVYRREIGFESEPDKSLRNASYSSVLSWGSTLRFTLRLWDRIVSGQPLAQVKSEDWFEGTFEKVPSAVSQGARSAIRYYVSDKKLSRDYVLAQALPVYFKWAACREAIQSKLHEQKTDFFAVDTELDKTHVLSGDNVPAKIKKLLEEAAARRKDALSENTIQAYQHAIDHFKSFCERHGPKALPASPETLIAYFEHLAQNGYAESTIRKRRSAIRFLHERSMNESPTTSESVRRYFDDLRKTIPESRGHGQKDPILFHHLHQMSFDEEELSDLRDRAILYIGVATGLRDSGLIGLEMRDIFEKEGGVVYRIRDPKGEGDPGPERVSVPHEVPALTPSPNEALTAWIEAAGIESGAVFRSVDQYGNVGGDDGLSSGSISKDIVKPWMKSIGEDPSEYSCHSLRAGFVTQAILDGITEPRIAAQSRHKSIEALREYERPTNDMKNHMLKEMG</sequence>
<dbReference type="Pfam" id="PF02899">
    <property type="entry name" value="Phage_int_SAM_1"/>
    <property type="match status" value="1"/>
</dbReference>
<feature type="compositionally biased region" description="Basic and acidic residues" evidence="6">
    <location>
        <begin position="548"/>
        <end position="559"/>
    </location>
</feature>
<accession>Q2S4W5</accession>
<dbReference type="Gene3D" id="1.10.443.10">
    <property type="entry name" value="Intergrase catalytic core"/>
    <property type="match status" value="1"/>
</dbReference>
<dbReference type="KEGG" id="sru:SRU_0626"/>
<evidence type="ECO:0000256" key="3">
    <source>
        <dbReference type="ARBA" id="ARBA00023125"/>
    </source>
</evidence>
<evidence type="ECO:0000259" key="7">
    <source>
        <dbReference type="PROSITE" id="PS51898"/>
    </source>
</evidence>
<dbReference type="PROSITE" id="PS51898">
    <property type="entry name" value="TYR_RECOMBINASE"/>
    <property type="match status" value="1"/>
</dbReference>
<evidence type="ECO:0000256" key="2">
    <source>
        <dbReference type="ARBA" id="ARBA00022908"/>
    </source>
</evidence>
<keyword evidence="1" id="KW-0159">Chromosome partition</keyword>
<reference evidence="9 10" key="1">
    <citation type="journal article" date="2005" name="Proc. Natl. Acad. Sci. U.S.A.">
        <title>The genome of Salinibacter ruber: convergence and gene exchange among hyperhalophilic bacteria and archaea.</title>
        <authorList>
            <person name="Mongodin E.F."/>
            <person name="Nelson K.E."/>
            <person name="Daugherty S."/>
            <person name="Deboy R.T."/>
            <person name="Wister J."/>
            <person name="Khouri H."/>
            <person name="Weidman J."/>
            <person name="Walsh D.A."/>
            <person name="Papke R.T."/>
            <person name="Sanchez Perez G."/>
            <person name="Sharma A.K."/>
            <person name="Nesbo C.L."/>
            <person name="MacLeod D."/>
            <person name="Bapteste E."/>
            <person name="Doolittle W.F."/>
            <person name="Charlebois R.L."/>
            <person name="Legault B."/>
            <person name="Rodriguez-Valera F."/>
        </authorList>
    </citation>
    <scope>NUCLEOTIDE SEQUENCE [LARGE SCALE GENOMIC DNA]</scope>
    <source>
        <strain evidence="10">DSM 13855 / CECT 5946 / M31</strain>
    </source>
</reference>
<dbReference type="STRING" id="309807.SRU_0626"/>
<gene>
    <name evidence="9" type="ordered locus">SRU_0626</name>
</gene>
<dbReference type="EMBL" id="CP000159">
    <property type="protein sequence ID" value="ABC45220.1"/>
    <property type="molecule type" value="Genomic_DNA"/>
</dbReference>
<keyword evidence="10" id="KW-1185">Reference proteome</keyword>
<keyword evidence="2" id="KW-0229">DNA integration</keyword>
<dbReference type="AlphaFoldDB" id="Q2S4W5"/>
<evidence type="ECO:0000313" key="9">
    <source>
        <dbReference type="EMBL" id="ABC45220.1"/>
    </source>
</evidence>
<organism evidence="9 10">
    <name type="scientific">Salinibacter ruber (strain DSM 13855 / M31)</name>
    <dbReference type="NCBI Taxonomy" id="309807"/>
    <lineage>
        <taxon>Bacteria</taxon>
        <taxon>Pseudomonadati</taxon>
        <taxon>Rhodothermota</taxon>
        <taxon>Rhodothermia</taxon>
        <taxon>Rhodothermales</taxon>
        <taxon>Salinibacteraceae</taxon>
        <taxon>Salinibacter</taxon>
    </lineage>
</organism>
<dbReference type="HOGENOM" id="CLU_400558_0_0_10"/>
<evidence type="ECO:0000259" key="8">
    <source>
        <dbReference type="PROSITE" id="PS51900"/>
    </source>
</evidence>
<evidence type="ECO:0000256" key="6">
    <source>
        <dbReference type="SAM" id="MobiDB-lite"/>
    </source>
</evidence>
<evidence type="ECO:0000256" key="4">
    <source>
        <dbReference type="ARBA" id="ARBA00023172"/>
    </source>
</evidence>
<dbReference type="SUPFAM" id="SSF56349">
    <property type="entry name" value="DNA breaking-rejoining enzymes"/>
    <property type="match status" value="1"/>
</dbReference>
<dbReference type="Pfam" id="PF00589">
    <property type="entry name" value="Phage_integrase"/>
    <property type="match status" value="1"/>
</dbReference>
<feature type="domain" description="Tyr recombinase" evidence="7">
    <location>
        <begin position="488"/>
        <end position="684"/>
    </location>
</feature>
<dbReference type="InterPro" id="IPR050090">
    <property type="entry name" value="Tyrosine_recombinase_XerCD"/>
</dbReference>
<proteinExistence type="predicted"/>
<feature type="region of interest" description="Disordered" evidence="6">
    <location>
        <begin position="548"/>
        <end position="570"/>
    </location>
</feature>
<dbReference type="Gene3D" id="1.10.150.130">
    <property type="match status" value="1"/>
</dbReference>
<dbReference type="OrthoDB" id="9815875at2"/>
<dbReference type="EnsemblBacteria" id="ABC45220">
    <property type="protein sequence ID" value="ABC45220"/>
    <property type="gene ID" value="SRU_0626"/>
</dbReference>
<evidence type="ECO:0000313" key="10">
    <source>
        <dbReference type="Proteomes" id="UP000008674"/>
    </source>
</evidence>
<dbReference type="Proteomes" id="UP000008674">
    <property type="component" value="Chromosome"/>
</dbReference>
<dbReference type="InterPro" id="IPR010998">
    <property type="entry name" value="Integrase_recombinase_N"/>
</dbReference>
<dbReference type="PANTHER" id="PTHR30349:SF81">
    <property type="entry name" value="TYROSINE RECOMBINASE XERC"/>
    <property type="match status" value="1"/>
</dbReference>
<dbReference type="GO" id="GO:0015074">
    <property type="term" value="P:DNA integration"/>
    <property type="evidence" value="ECO:0007669"/>
    <property type="project" value="UniProtKB-KW"/>
</dbReference>
<dbReference type="InterPro" id="IPR044068">
    <property type="entry name" value="CB"/>
</dbReference>
<keyword evidence="3 5" id="KW-0238">DNA-binding</keyword>
<dbReference type="PROSITE" id="PS51900">
    <property type="entry name" value="CB"/>
    <property type="match status" value="1"/>
</dbReference>